<evidence type="ECO:0000313" key="4">
    <source>
        <dbReference type="EMBL" id="OHT02022.1"/>
    </source>
</evidence>
<dbReference type="GeneID" id="94842365"/>
<feature type="region of interest" description="Disordered" evidence="3">
    <location>
        <begin position="180"/>
        <end position="211"/>
    </location>
</feature>
<dbReference type="InterPro" id="IPR027417">
    <property type="entry name" value="P-loop_NTPase"/>
</dbReference>
<sequence length="211" mass="23418">MQTDLKVIVVGPPKSGKTEMADILSMASKGFQGNTKPTIALRILEFVTEVEVSGLRTNISVQLWDTSGDEKYQMCWPAIAKDADGCVLVYNAHDKNAGRAAESYCKSFASKLNPKQVVIVANKIGESEGKPTRAKIPKYLEGTKIVLTNVSEGLDDFTENFAEFLASVYQQKMKRIEEEEKRLIGEAPAKKARAKKQEDENVEQNDEVNEE</sequence>
<dbReference type="PROSITE" id="PS51419">
    <property type="entry name" value="RAB"/>
    <property type="match status" value="1"/>
</dbReference>
<dbReference type="Pfam" id="PF08477">
    <property type="entry name" value="Roc"/>
    <property type="match status" value="1"/>
</dbReference>
<dbReference type="EMBL" id="MLAK01000885">
    <property type="protein sequence ID" value="OHT02022.1"/>
    <property type="molecule type" value="Genomic_DNA"/>
</dbReference>
<evidence type="ECO:0000313" key="5">
    <source>
        <dbReference type="Proteomes" id="UP000179807"/>
    </source>
</evidence>
<proteinExistence type="predicted"/>
<dbReference type="Gene3D" id="3.40.50.300">
    <property type="entry name" value="P-loop containing nucleotide triphosphate hydrolases"/>
    <property type="match status" value="1"/>
</dbReference>
<evidence type="ECO:0000256" key="3">
    <source>
        <dbReference type="SAM" id="MobiDB-lite"/>
    </source>
</evidence>
<dbReference type="PRINTS" id="PR00449">
    <property type="entry name" value="RASTRNSFRMNG"/>
</dbReference>
<name>A0A1J4JWW0_9EUKA</name>
<dbReference type="SUPFAM" id="SSF52540">
    <property type="entry name" value="P-loop containing nucleoside triphosphate hydrolases"/>
    <property type="match status" value="1"/>
</dbReference>
<dbReference type="GO" id="GO:0005525">
    <property type="term" value="F:GTP binding"/>
    <property type="evidence" value="ECO:0007669"/>
    <property type="project" value="UniProtKB-KW"/>
</dbReference>
<comment type="caution">
    <text evidence="4">The sequence shown here is derived from an EMBL/GenBank/DDBJ whole genome shotgun (WGS) entry which is preliminary data.</text>
</comment>
<gene>
    <name evidence="4" type="primary">rabl5</name>
    <name evidence="4" type="ORF">TRFO_30982</name>
</gene>
<dbReference type="OrthoDB" id="275177at2759"/>
<dbReference type="AlphaFoldDB" id="A0A1J4JWW0"/>
<accession>A0A1J4JWW0</accession>
<organism evidence="4 5">
    <name type="scientific">Tritrichomonas foetus</name>
    <dbReference type="NCBI Taxonomy" id="1144522"/>
    <lineage>
        <taxon>Eukaryota</taxon>
        <taxon>Metamonada</taxon>
        <taxon>Parabasalia</taxon>
        <taxon>Tritrichomonadida</taxon>
        <taxon>Tritrichomonadidae</taxon>
        <taxon>Tritrichomonas</taxon>
    </lineage>
</organism>
<feature type="compositionally biased region" description="Acidic residues" evidence="3">
    <location>
        <begin position="200"/>
        <end position="211"/>
    </location>
</feature>
<keyword evidence="5" id="KW-1185">Reference proteome</keyword>
<dbReference type="PANTHER" id="PTHR24073">
    <property type="entry name" value="DRAB5-RELATED"/>
    <property type="match status" value="1"/>
</dbReference>
<evidence type="ECO:0000256" key="2">
    <source>
        <dbReference type="ARBA" id="ARBA00023134"/>
    </source>
</evidence>
<reference evidence="4" key="1">
    <citation type="submission" date="2016-10" db="EMBL/GenBank/DDBJ databases">
        <authorList>
            <person name="Benchimol M."/>
            <person name="Almeida L.G."/>
            <person name="Vasconcelos A.T."/>
            <person name="Perreira-Neves A."/>
            <person name="Rosa I.A."/>
            <person name="Tasca T."/>
            <person name="Bogo M.R."/>
            <person name="de Souza W."/>
        </authorList>
    </citation>
    <scope>NUCLEOTIDE SEQUENCE [LARGE SCALE GENOMIC DNA]</scope>
    <source>
        <strain evidence="4">K</strain>
    </source>
</reference>
<keyword evidence="2" id="KW-0342">GTP-binding</keyword>
<dbReference type="Proteomes" id="UP000179807">
    <property type="component" value="Unassembled WGS sequence"/>
</dbReference>
<keyword evidence="1" id="KW-0547">Nucleotide-binding</keyword>
<dbReference type="RefSeq" id="XP_068355158.1">
    <property type="nucleotide sequence ID" value="XM_068507661.1"/>
</dbReference>
<evidence type="ECO:0000256" key="1">
    <source>
        <dbReference type="ARBA" id="ARBA00022741"/>
    </source>
</evidence>
<protein>
    <submittedName>
        <fullName evidence="4">Rab-like protein 5</fullName>
    </submittedName>
</protein>
<dbReference type="SMART" id="SM00175">
    <property type="entry name" value="RAB"/>
    <property type="match status" value="1"/>
</dbReference>
<dbReference type="VEuPathDB" id="TrichDB:TRFO_30982"/>